<dbReference type="Proteomes" id="UP000034805">
    <property type="component" value="Unassembled WGS sequence"/>
</dbReference>
<feature type="domain" description="TLDc" evidence="1">
    <location>
        <begin position="1"/>
        <end position="186"/>
    </location>
</feature>
<sequence length="190" mass="21672">IITVRERKWQQSLCSSEGEESEEPEEPLPELTDQSELLDEFHLQELATHLPARTQGYPWRLAYSTIVHGTSLKTMYRNLAHLDSPVFGAFASHPFRVSNCCYGTGETFLYSFSPNLKVFRWTGENSYFVRGHRDSLQMGAGGGHFGLWLDSNLCRGSSFQCNTFHNQPLSSKHDFTIQDLEVWTFQLSDG</sequence>
<dbReference type="GO" id="GO:0006357">
    <property type="term" value="P:regulation of transcription by RNA polymerase II"/>
    <property type="evidence" value="ECO:0007669"/>
    <property type="project" value="TreeGrafter"/>
</dbReference>
<dbReference type="PANTHER" id="PTHR23354:SF68">
    <property type="entry name" value="NUCLEAR RECEPTOR COACTIVATOR 7"/>
    <property type="match status" value="1"/>
</dbReference>
<name>A0A0P7U807_SCLFO</name>
<evidence type="ECO:0000259" key="1">
    <source>
        <dbReference type="PROSITE" id="PS51886"/>
    </source>
</evidence>
<dbReference type="PROSITE" id="PS51886">
    <property type="entry name" value="TLDC"/>
    <property type="match status" value="1"/>
</dbReference>
<dbReference type="GO" id="GO:0005634">
    <property type="term" value="C:nucleus"/>
    <property type="evidence" value="ECO:0007669"/>
    <property type="project" value="TreeGrafter"/>
</dbReference>
<accession>A0A0P7U807</accession>
<organism evidence="2 3">
    <name type="scientific">Scleropages formosus</name>
    <name type="common">Asian bonytongue</name>
    <name type="synonym">Osteoglossum formosum</name>
    <dbReference type="NCBI Taxonomy" id="113540"/>
    <lineage>
        <taxon>Eukaryota</taxon>
        <taxon>Metazoa</taxon>
        <taxon>Chordata</taxon>
        <taxon>Craniata</taxon>
        <taxon>Vertebrata</taxon>
        <taxon>Euteleostomi</taxon>
        <taxon>Actinopterygii</taxon>
        <taxon>Neopterygii</taxon>
        <taxon>Teleostei</taxon>
        <taxon>Osteoglossocephala</taxon>
        <taxon>Osteoglossomorpha</taxon>
        <taxon>Osteoglossiformes</taxon>
        <taxon>Osteoglossidae</taxon>
        <taxon>Scleropages</taxon>
    </lineage>
</organism>
<dbReference type="AlphaFoldDB" id="A0A0P7U807"/>
<evidence type="ECO:0000313" key="3">
    <source>
        <dbReference type="Proteomes" id="UP000034805"/>
    </source>
</evidence>
<feature type="non-terminal residue" evidence="2">
    <location>
        <position position="1"/>
    </location>
</feature>
<dbReference type="EMBL" id="JARO02005871">
    <property type="protein sequence ID" value="KPP66102.1"/>
    <property type="molecule type" value="Genomic_DNA"/>
</dbReference>
<dbReference type="GO" id="GO:0006979">
    <property type="term" value="P:response to oxidative stress"/>
    <property type="evidence" value="ECO:0007669"/>
    <property type="project" value="TreeGrafter"/>
</dbReference>
<dbReference type="SMART" id="SM00584">
    <property type="entry name" value="TLDc"/>
    <property type="match status" value="1"/>
</dbReference>
<comment type="caution">
    <text evidence="2">The sequence shown here is derived from an EMBL/GenBank/DDBJ whole genome shotgun (WGS) entry which is preliminary data.</text>
</comment>
<dbReference type="InterPro" id="IPR006571">
    <property type="entry name" value="TLDc_dom"/>
</dbReference>
<proteinExistence type="predicted"/>
<protein>
    <submittedName>
        <fullName evidence="2">Nuclear receptor coactivator 7-like</fullName>
    </submittedName>
</protein>
<gene>
    <name evidence="2" type="ORF">Z043_115429</name>
</gene>
<evidence type="ECO:0000313" key="2">
    <source>
        <dbReference type="EMBL" id="KPP66102.1"/>
    </source>
</evidence>
<dbReference type="Pfam" id="PF07534">
    <property type="entry name" value="TLD"/>
    <property type="match status" value="1"/>
</dbReference>
<keyword evidence="2" id="KW-0675">Receptor</keyword>
<dbReference type="PANTHER" id="PTHR23354">
    <property type="entry name" value="NUCLEOLAR PROTEIN 7/ESTROGEN RECEPTOR COACTIVATOR-RELATED"/>
    <property type="match status" value="1"/>
</dbReference>
<reference evidence="2 3" key="1">
    <citation type="submission" date="2015-08" db="EMBL/GenBank/DDBJ databases">
        <title>The genome of the Asian arowana (Scleropages formosus).</title>
        <authorList>
            <person name="Tan M.H."/>
            <person name="Gan H.M."/>
            <person name="Croft L.J."/>
            <person name="Austin C.M."/>
        </authorList>
    </citation>
    <scope>NUCLEOTIDE SEQUENCE [LARGE SCALE GENOMIC DNA]</scope>
    <source>
        <strain evidence="2">Aro1</strain>
    </source>
</reference>